<reference evidence="3" key="2">
    <citation type="submission" date="2023-07" db="EMBL/GenBank/DDBJ databases">
        <authorList>
            <person name="Sun H."/>
        </authorList>
    </citation>
    <scope>NUCLEOTIDE SEQUENCE</scope>
    <source>
        <strain evidence="3">05753</strain>
    </source>
</reference>
<proteinExistence type="predicted"/>
<evidence type="ECO:0000313" key="3">
    <source>
        <dbReference type="EMBL" id="MDO1581157.1"/>
    </source>
</evidence>
<feature type="signal peptide" evidence="1">
    <location>
        <begin position="1"/>
        <end position="27"/>
    </location>
</feature>
<protein>
    <submittedName>
        <fullName evidence="3">DUF305 domain-containing protein</fullName>
    </submittedName>
</protein>
<dbReference type="PANTHER" id="PTHR36933">
    <property type="entry name" value="SLL0788 PROTEIN"/>
    <property type="match status" value="1"/>
</dbReference>
<dbReference type="Gene3D" id="1.20.1260.10">
    <property type="match status" value="1"/>
</dbReference>
<name>A0ABT8SRX8_9HYPH</name>
<dbReference type="Pfam" id="PF03713">
    <property type="entry name" value="DUF305"/>
    <property type="match status" value="1"/>
</dbReference>
<accession>A0ABT8SRX8</accession>
<feature type="domain" description="DUF305" evidence="2">
    <location>
        <begin position="35"/>
        <end position="121"/>
    </location>
</feature>
<evidence type="ECO:0000259" key="2">
    <source>
        <dbReference type="Pfam" id="PF03713"/>
    </source>
</evidence>
<keyword evidence="4" id="KW-1185">Reference proteome</keyword>
<comment type="caution">
    <text evidence="3">The sequence shown here is derived from an EMBL/GenBank/DDBJ whole genome shotgun (WGS) entry which is preliminary data.</text>
</comment>
<dbReference type="EMBL" id="JAUKWQ010000001">
    <property type="protein sequence ID" value="MDO1581157.1"/>
    <property type="molecule type" value="Genomic_DNA"/>
</dbReference>
<dbReference type="RefSeq" id="WP_302075284.1">
    <property type="nucleotide sequence ID" value="NZ_JAUKWQ010000001.1"/>
</dbReference>
<dbReference type="Proteomes" id="UP001169006">
    <property type="component" value="Unassembled WGS sequence"/>
</dbReference>
<gene>
    <name evidence="3" type="ORF">Q2T52_03530</name>
</gene>
<evidence type="ECO:0000256" key="1">
    <source>
        <dbReference type="SAM" id="SignalP"/>
    </source>
</evidence>
<feature type="chain" id="PRO_5045412387" evidence="1">
    <location>
        <begin position="28"/>
        <end position="126"/>
    </location>
</feature>
<sequence length="126" mass="13733">MTFKTTLAAGLTAALFITPVLSTHALAEEMKMPMQGHAAHGQTASTKGFEEANAKMHKDMMIKYSGKTDADFVRSMIPHHQGAIDMAKVELAHGTDPAIRKIAEDVIKAQEAEIKVMQDWLAKNGK</sequence>
<dbReference type="InterPro" id="IPR012347">
    <property type="entry name" value="Ferritin-like"/>
</dbReference>
<reference evidence="3" key="1">
    <citation type="journal article" date="2015" name="Int. J. Syst. Evol. Microbiol.">
        <title>Rhizobium oryzicola sp. nov., potential plant-growth-promoting endophytic bacteria isolated from rice roots.</title>
        <authorList>
            <person name="Zhang X.X."/>
            <person name="Gao J.S."/>
            <person name="Cao Y.H."/>
            <person name="Sheirdil R.A."/>
            <person name="Wang X.C."/>
            <person name="Zhang L."/>
        </authorList>
    </citation>
    <scope>NUCLEOTIDE SEQUENCE</scope>
    <source>
        <strain evidence="3">05753</strain>
    </source>
</reference>
<dbReference type="PANTHER" id="PTHR36933:SF1">
    <property type="entry name" value="SLL0788 PROTEIN"/>
    <property type="match status" value="1"/>
</dbReference>
<evidence type="ECO:0000313" key="4">
    <source>
        <dbReference type="Proteomes" id="UP001169006"/>
    </source>
</evidence>
<dbReference type="InterPro" id="IPR005183">
    <property type="entry name" value="DUF305_CopM-like"/>
</dbReference>
<organism evidence="3 4">
    <name type="scientific">Rhizobium oryzicola</name>
    <dbReference type="NCBI Taxonomy" id="1232668"/>
    <lineage>
        <taxon>Bacteria</taxon>
        <taxon>Pseudomonadati</taxon>
        <taxon>Pseudomonadota</taxon>
        <taxon>Alphaproteobacteria</taxon>
        <taxon>Hyphomicrobiales</taxon>
        <taxon>Rhizobiaceae</taxon>
        <taxon>Rhizobium/Agrobacterium group</taxon>
        <taxon>Rhizobium</taxon>
    </lineage>
</organism>
<keyword evidence="1" id="KW-0732">Signal</keyword>